<name>A0AAV4DB27_9GAST</name>
<organism evidence="2 3">
    <name type="scientific">Plakobranchus ocellatus</name>
    <dbReference type="NCBI Taxonomy" id="259542"/>
    <lineage>
        <taxon>Eukaryota</taxon>
        <taxon>Metazoa</taxon>
        <taxon>Spiralia</taxon>
        <taxon>Lophotrochozoa</taxon>
        <taxon>Mollusca</taxon>
        <taxon>Gastropoda</taxon>
        <taxon>Heterobranchia</taxon>
        <taxon>Euthyneura</taxon>
        <taxon>Panpulmonata</taxon>
        <taxon>Sacoglossa</taxon>
        <taxon>Placobranchoidea</taxon>
        <taxon>Plakobranchidae</taxon>
        <taxon>Plakobranchus</taxon>
    </lineage>
</organism>
<accession>A0AAV4DB27</accession>
<evidence type="ECO:0000313" key="3">
    <source>
        <dbReference type="Proteomes" id="UP000735302"/>
    </source>
</evidence>
<evidence type="ECO:0000313" key="2">
    <source>
        <dbReference type="EMBL" id="GFO41354.1"/>
    </source>
</evidence>
<keyword evidence="3" id="KW-1185">Reference proteome</keyword>
<feature type="region of interest" description="Disordered" evidence="1">
    <location>
        <begin position="108"/>
        <end position="136"/>
    </location>
</feature>
<gene>
    <name evidence="2" type="ORF">PoB_006785900</name>
</gene>
<protein>
    <submittedName>
        <fullName evidence="2">Uncharacterized protein</fullName>
    </submittedName>
</protein>
<dbReference type="Proteomes" id="UP000735302">
    <property type="component" value="Unassembled WGS sequence"/>
</dbReference>
<reference evidence="2 3" key="1">
    <citation type="journal article" date="2021" name="Elife">
        <title>Chloroplast acquisition without the gene transfer in kleptoplastic sea slugs, Plakobranchus ocellatus.</title>
        <authorList>
            <person name="Maeda T."/>
            <person name="Takahashi S."/>
            <person name="Yoshida T."/>
            <person name="Shimamura S."/>
            <person name="Takaki Y."/>
            <person name="Nagai Y."/>
            <person name="Toyoda A."/>
            <person name="Suzuki Y."/>
            <person name="Arimoto A."/>
            <person name="Ishii H."/>
            <person name="Satoh N."/>
            <person name="Nishiyama T."/>
            <person name="Hasebe M."/>
            <person name="Maruyama T."/>
            <person name="Minagawa J."/>
            <person name="Obokata J."/>
            <person name="Shigenobu S."/>
        </authorList>
    </citation>
    <scope>NUCLEOTIDE SEQUENCE [LARGE SCALE GENOMIC DNA]</scope>
</reference>
<comment type="caution">
    <text evidence="2">The sequence shown here is derived from an EMBL/GenBank/DDBJ whole genome shotgun (WGS) entry which is preliminary data.</text>
</comment>
<proteinExistence type="predicted"/>
<dbReference type="AlphaFoldDB" id="A0AAV4DB27"/>
<sequence>MGSDRKEAEVLNTLYTVLRMKWQPVRKLEGKGLITHVIHIKHNGKVIGSDRKEAEVLNHTFARVSTTPRNTREAIKMKRERKAECCKPIASNRKFEAIFSGNELEAALRKSKKGKTPGKDGVTQEKANRNRSGRERRFAGIIESHIEQWSTVKGLVHGSTSTKPEERQMS</sequence>
<feature type="compositionally biased region" description="Basic and acidic residues" evidence="1">
    <location>
        <begin position="122"/>
        <end position="136"/>
    </location>
</feature>
<evidence type="ECO:0000256" key="1">
    <source>
        <dbReference type="SAM" id="MobiDB-lite"/>
    </source>
</evidence>
<dbReference type="EMBL" id="BLXT01007679">
    <property type="protein sequence ID" value="GFO41354.1"/>
    <property type="molecule type" value="Genomic_DNA"/>
</dbReference>